<evidence type="ECO:0000313" key="5">
    <source>
        <dbReference type="Proteomes" id="UP000199687"/>
    </source>
</evidence>
<dbReference type="AlphaFoldDB" id="A0A1H9P6H3"/>
<dbReference type="InterPro" id="IPR000601">
    <property type="entry name" value="PKD_dom"/>
</dbReference>
<dbReference type="Proteomes" id="UP000199687">
    <property type="component" value="Unassembled WGS sequence"/>
</dbReference>
<dbReference type="EMBL" id="FOGL01000004">
    <property type="protein sequence ID" value="SER43798.1"/>
    <property type="molecule type" value="Genomic_DNA"/>
</dbReference>
<name>A0A1H9P6H3_9BACI</name>
<dbReference type="OrthoDB" id="2679563at2"/>
<keyword evidence="2" id="KW-0732">Signal</keyword>
<dbReference type="Pfam" id="PF13115">
    <property type="entry name" value="YtkA"/>
    <property type="match status" value="2"/>
</dbReference>
<feature type="domain" description="PKD" evidence="3">
    <location>
        <begin position="209"/>
        <end position="253"/>
    </location>
</feature>
<evidence type="ECO:0000256" key="2">
    <source>
        <dbReference type="SAM" id="SignalP"/>
    </source>
</evidence>
<dbReference type="Gene3D" id="2.60.40.10">
    <property type="entry name" value="Immunoglobulins"/>
    <property type="match status" value="2"/>
</dbReference>
<dbReference type="PROSITE" id="PS51257">
    <property type="entry name" value="PROKAR_LIPOPROTEIN"/>
    <property type="match status" value="1"/>
</dbReference>
<feature type="region of interest" description="Disordered" evidence="1">
    <location>
        <begin position="138"/>
        <end position="157"/>
    </location>
</feature>
<dbReference type="SUPFAM" id="SSF49299">
    <property type="entry name" value="PKD domain"/>
    <property type="match status" value="1"/>
</dbReference>
<organism evidence="4 5">
    <name type="scientific">Gracilibacillus ureilyticus</name>
    <dbReference type="NCBI Taxonomy" id="531814"/>
    <lineage>
        <taxon>Bacteria</taxon>
        <taxon>Bacillati</taxon>
        <taxon>Bacillota</taxon>
        <taxon>Bacilli</taxon>
        <taxon>Bacillales</taxon>
        <taxon>Bacillaceae</taxon>
        <taxon>Gracilibacillus</taxon>
    </lineage>
</organism>
<sequence length="253" mass="28796">MKKIWLLAILFLFLAACSDNTNEEENTEENEELASLEVNFDLPESAEAGETVSLKATVTYGDEPVADADEMEFEYWNVEDEENTTMIDSVNNNDGTYTAEVTFNEPGTYEIYAHTQAREMHNMPKKSITITGETVTEADQTHPSHEENEESHHGHTENFSMSFEQVENVRMNEETDLNVSLLLDNQPLKNARVRYEIIRDGEEKHEWVDATEESGTYSATHTFSNPGSYTIVIHVTNDDGLHEHEEHTVEVTE</sequence>
<protein>
    <submittedName>
        <fullName evidence="4">YtkA-like</fullName>
    </submittedName>
</protein>
<feature type="chain" id="PRO_5039122927" evidence="2">
    <location>
        <begin position="22"/>
        <end position="253"/>
    </location>
</feature>
<proteinExistence type="predicted"/>
<dbReference type="InterPro" id="IPR013783">
    <property type="entry name" value="Ig-like_fold"/>
</dbReference>
<feature type="compositionally biased region" description="Basic and acidic residues" evidence="1">
    <location>
        <begin position="139"/>
        <end position="156"/>
    </location>
</feature>
<feature type="signal peptide" evidence="2">
    <location>
        <begin position="1"/>
        <end position="21"/>
    </location>
</feature>
<reference evidence="4 5" key="1">
    <citation type="submission" date="2016-10" db="EMBL/GenBank/DDBJ databases">
        <authorList>
            <person name="de Groot N.N."/>
        </authorList>
    </citation>
    <scope>NUCLEOTIDE SEQUENCE [LARGE SCALE GENOMIC DNA]</scope>
    <source>
        <strain evidence="4 5">CGMCC 1.7727</strain>
    </source>
</reference>
<keyword evidence="5" id="KW-1185">Reference proteome</keyword>
<evidence type="ECO:0000313" key="4">
    <source>
        <dbReference type="EMBL" id="SER43798.1"/>
    </source>
</evidence>
<dbReference type="PROSITE" id="PS50093">
    <property type="entry name" value="PKD"/>
    <property type="match status" value="1"/>
</dbReference>
<evidence type="ECO:0000256" key="1">
    <source>
        <dbReference type="SAM" id="MobiDB-lite"/>
    </source>
</evidence>
<dbReference type="InterPro" id="IPR032693">
    <property type="entry name" value="YtkA-like_dom"/>
</dbReference>
<evidence type="ECO:0000259" key="3">
    <source>
        <dbReference type="PROSITE" id="PS50093"/>
    </source>
</evidence>
<gene>
    <name evidence="4" type="ORF">SAMN04487944_104120</name>
</gene>
<dbReference type="InterPro" id="IPR035986">
    <property type="entry name" value="PKD_dom_sf"/>
</dbReference>
<dbReference type="STRING" id="531814.SAMN04487944_104120"/>
<dbReference type="RefSeq" id="WP_089740016.1">
    <property type="nucleotide sequence ID" value="NZ_FOGL01000004.1"/>
</dbReference>
<accession>A0A1H9P6H3</accession>